<accession>A0ABD2NHM0</accession>
<organism evidence="2 3">
    <name type="scientific">Cryptolaemus montrouzieri</name>
    <dbReference type="NCBI Taxonomy" id="559131"/>
    <lineage>
        <taxon>Eukaryota</taxon>
        <taxon>Metazoa</taxon>
        <taxon>Ecdysozoa</taxon>
        <taxon>Arthropoda</taxon>
        <taxon>Hexapoda</taxon>
        <taxon>Insecta</taxon>
        <taxon>Pterygota</taxon>
        <taxon>Neoptera</taxon>
        <taxon>Endopterygota</taxon>
        <taxon>Coleoptera</taxon>
        <taxon>Polyphaga</taxon>
        <taxon>Cucujiformia</taxon>
        <taxon>Coccinelloidea</taxon>
        <taxon>Coccinellidae</taxon>
        <taxon>Scymninae</taxon>
        <taxon>Scymnini</taxon>
        <taxon>Cryptolaemus</taxon>
    </lineage>
</organism>
<keyword evidence="3" id="KW-1185">Reference proteome</keyword>
<comment type="caution">
    <text evidence="2">The sequence shown here is derived from an EMBL/GenBank/DDBJ whole genome shotgun (WGS) entry which is preliminary data.</text>
</comment>
<proteinExistence type="predicted"/>
<reference evidence="2 3" key="1">
    <citation type="journal article" date="2021" name="BMC Biol.">
        <title>Horizontally acquired antibacterial genes associated with adaptive radiation of ladybird beetles.</title>
        <authorList>
            <person name="Li H.S."/>
            <person name="Tang X.F."/>
            <person name="Huang Y.H."/>
            <person name="Xu Z.Y."/>
            <person name="Chen M.L."/>
            <person name="Du X.Y."/>
            <person name="Qiu B.Y."/>
            <person name="Chen P.T."/>
            <person name="Zhang W."/>
            <person name="Slipinski A."/>
            <person name="Escalona H.E."/>
            <person name="Waterhouse R.M."/>
            <person name="Zwick A."/>
            <person name="Pang H."/>
        </authorList>
    </citation>
    <scope>NUCLEOTIDE SEQUENCE [LARGE SCALE GENOMIC DNA]</scope>
    <source>
        <strain evidence="2">SYSU2018</strain>
    </source>
</reference>
<dbReference type="Proteomes" id="UP001516400">
    <property type="component" value="Unassembled WGS sequence"/>
</dbReference>
<gene>
    <name evidence="2" type="ORF">HHI36_013530</name>
</gene>
<dbReference type="AlphaFoldDB" id="A0ABD2NHM0"/>
<protein>
    <submittedName>
        <fullName evidence="2">Uncharacterized protein</fullName>
    </submittedName>
</protein>
<feature type="region of interest" description="Disordered" evidence="1">
    <location>
        <begin position="1"/>
        <end position="40"/>
    </location>
</feature>
<dbReference type="EMBL" id="JABFTP020000103">
    <property type="protein sequence ID" value="KAL3278191.1"/>
    <property type="molecule type" value="Genomic_DNA"/>
</dbReference>
<sequence>MSANLTDETTTYVKTKDKAEIVEEGPGSYTKKPTDNKSPMNRRKLLNSIINFEADVALPKENPQVITSNTTPLARTPDSKTADVLEKNTEEWKIKKSKRRPGIYGVLQEESKMKAYEPYSHIHLSKVGLENKQQDILEFVRSKIPNISVKCEELKVKSGEYKSFKI</sequence>
<evidence type="ECO:0000256" key="1">
    <source>
        <dbReference type="SAM" id="MobiDB-lite"/>
    </source>
</evidence>
<evidence type="ECO:0000313" key="2">
    <source>
        <dbReference type="EMBL" id="KAL3278191.1"/>
    </source>
</evidence>
<feature type="compositionally biased region" description="Polar residues" evidence="1">
    <location>
        <begin position="1"/>
        <end position="13"/>
    </location>
</feature>
<name>A0ABD2NHM0_9CUCU</name>
<evidence type="ECO:0000313" key="3">
    <source>
        <dbReference type="Proteomes" id="UP001516400"/>
    </source>
</evidence>